<name>A0ABP7MB63_9ACTN</name>
<accession>A0ABP7MB63</accession>
<reference evidence="2" key="1">
    <citation type="journal article" date="2019" name="Int. J. Syst. Evol. Microbiol.">
        <title>The Global Catalogue of Microorganisms (GCM) 10K type strain sequencing project: providing services to taxonomists for standard genome sequencing and annotation.</title>
        <authorList>
            <consortium name="The Broad Institute Genomics Platform"/>
            <consortium name="The Broad Institute Genome Sequencing Center for Infectious Disease"/>
            <person name="Wu L."/>
            <person name="Ma J."/>
        </authorList>
    </citation>
    <scope>NUCLEOTIDE SEQUENCE [LARGE SCALE GENOMIC DNA]</scope>
    <source>
        <strain evidence="2">JCM 16956</strain>
    </source>
</reference>
<comment type="caution">
    <text evidence="1">The sequence shown here is derived from an EMBL/GenBank/DDBJ whole genome shotgun (WGS) entry which is preliminary data.</text>
</comment>
<dbReference type="Proteomes" id="UP001501000">
    <property type="component" value="Unassembled WGS sequence"/>
</dbReference>
<dbReference type="EMBL" id="BAABAJ010000008">
    <property type="protein sequence ID" value="GAA3918774.1"/>
    <property type="molecule type" value="Genomic_DNA"/>
</dbReference>
<protein>
    <submittedName>
        <fullName evidence="1">Uncharacterized protein</fullName>
    </submittedName>
</protein>
<evidence type="ECO:0000313" key="2">
    <source>
        <dbReference type="Proteomes" id="UP001501000"/>
    </source>
</evidence>
<keyword evidence="2" id="KW-1185">Reference proteome</keyword>
<evidence type="ECO:0000313" key="1">
    <source>
        <dbReference type="EMBL" id="GAA3918774.1"/>
    </source>
</evidence>
<gene>
    <name evidence="1" type="ORF">GCM10022244_29970</name>
</gene>
<organism evidence="1 2">
    <name type="scientific">Streptomyces gulbargensis</name>
    <dbReference type="NCBI Taxonomy" id="364901"/>
    <lineage>
        <taxon>Bacteria</taxon>
        <taxon>Bacillati</taxon>
        <taxon>Actinomycetota</taxon>
        <taxon>Actinomycetes</taxon>
        <taxon>Kitasatosporales</taxon>
        <taxon>Streptomycetaceae</taxon>
        <taxon>Streptomyces</taxon>
    </lineage>
</organism>
<proteinExistence type="predicted"/>
<sequence>MASGGVIWQANLTRRALAFNQLMAADAIRSRLDAQAPDVRLS</sequence>